<organism evidence="2 3">
    <name type="scientific">Rangifer tarandus platyrhynchus</name>
    <name type="common">Svalbard reindeer</name>
    <dbReference type="NCBI Taxonomy" id="3082113"/>
    <lineage>
        <taxon>Eukaryota</taxon>
        <taxon>Metazoa</taxon>
        <taxon>Chordata</taxon>
        <taxon>Craniata</taxon>
        <taxon>Vertebrata</taxon>
        <taxon>Euteleostomi</taxon>
        <taxon>Mammalia</taxon>
        <taxon>Eutheria</taxon>
        <taxon>Laurasiatheria</taxon>
        <taxon>Artiodactyla</taxon>
        <taxon>Ruminantia</taxon>
        <taxon>Pecora</taxon>
        <taxon>Cervidae</taxon>
        <taxon>Odocoileinae</taxon>
        <taxon>Rangifer</taxon>
    </lineage>
</organism>
<name>A0ABN8ZSB5_RANTA</name>
<evidence type="ECO:0000313" key="2">
    <source>
        <dbReference type="EMBL" id="CAI9175096.1"/>
    </source>
</evidence>
<dbReference type="Proteomes" id="UP001176941">
    <property type="component" value="Chromosome 4"/>
</dbReference>
<dbReference type="EMBL" id="OX459940">
    <property type="protein sequence ID" value="CAI9175096.1"/>
    <property type="molecule type" value="Genomic_DNA"/>
</dbReference>
<evidence type="ECO:0000256" key="1">
    <source>
        <dbReference type="SAM" id="MobiDB-lite"/>
    </source>
</evidence>
<accession>A0ABN8ZSB5</accession>
<keyword evidence="3" id="KW-1185">Reference proteome</keyword>
<sequence>MGGKEGPRSAVHIEGGPAASRAGGTCGHSAAGNGQLAGACSTLGREAPRLAGVLWAPGVGSGRAPAPVAGGAAPRDRLSSCVRPHPPWSGTCLAQQALRPGPGLSGPLCRVARSLWFVFPSHTPEPSVCWLGSQNWVCGVPPPLPEALEQE</sequence>
<reference evidence="2" key="1">
    <citation type="submission" date="2023-04" db="EMBL/GenBank/DDBJ databases">
        <authorList>
            <consortium name="ELIXIR-Norway"/>
        </authorList>
    </citation>
    <scope>NUCLEOTIDE SEQUENCE [LARGE SCALE GENOMIC DNA]</scope>
</reference>
<gene>
    <name evidence="2" type="ORF">MRATA1EN1_LOCUS24058</name>
</gene>
<proteinExistence type="predicted"/>
<feature type="region of interest" description="Disordered" evidence="1">
    <location>
        <begin position="1"/>
        <end position="25"/>
    </location>
</feature>
<protein>
    <submittedName>
        <fullName evidence="2">Uncharacterized protein</fullName>
    </submittedName>
</protein>
<evidence type="ECO:0000313" key="3">
    <source>
        <dbReference type="Proteomes" id="UP001176941"/>
    </source>
</evidence>